<dbReference type="PANTHER" id="PTHR11567">
    <property type="entry name" value="ACID PHOSPHATASE-RELATED"/>
    <property type="match status" value="1"/>
</dbReference>
<evidence type="ECO:0000313" key="3">
    <source>
        <dbReference type="Proteomes" id="UP000738325"/>
    </source>
</evidence>
<dbReference type="OrthoDB" id="197967at2759"/>
<proteinExistence type="predicted"/>
<protein>
    <recommendedName>
        <fullName evidence="4">Protein FRA10AC1</fullName>
    </recommendedName>
</protein>
<reference evidence="2" key="1">
    <citation type="journal article" date="2020" name="Fungal Divers.">
        <title>Resolving the Mortierellaceae phylogeny through synthesis of multi-gene phylogenetics and phylogenomics.</title>
        <authorList>
            <person name="Vandepol N."/>
            <person name="Liber J."/>
            <person name="Desiro A."/>
            <person name="Na H."/>
            <person name="Kennedy M."/>
            <person name="Barry K."/>
            <person name="Grigoriev I.V."/>
            <person name="Miller A.N."/>
            <person name="O'Donnell K."/>
            <person name="Stajich J.E."/>
            <person name="Bonito G."/>
        </authorList>
    </citation>
    <scope>NUCLEOTIDE SEQUENCE</scope>
    <source>
        <strain evidence="2">REB-010B</strain>
    </source>
</reference>
<feature type="compositionally biased region" description="Basic and acidic residues" evidence="1">
    <location>
        <begin position="290"/>
        <end position="315"/>
    </location>
</feature>
<dbReference type="AlphaFoldDB" id="A0A9P6RU82"/>
<dbReference type="GO" id="GO:0016791">
    <property type="term" value="F:phosphatase activity"/>
    <property type="evidence" value="ECO:0007669"/>
    <property type="project" value="TreeGrafter"/>
</dbReference>
<feature type="compositionally biased region" description="Basic and acidic residues" evidence="1">
    <location>
        <begin position="330"/>
        <end position="340"/>
    </location>
</feature>
<dbReference type="InterPro" id="IPR050645">
    <property type="entry name" value="Histidine_acid_phosphatase"/>
</dbReference>
<comment type="caution">
    <text evidence="2">The sequence shown here is derived from an EMBL/GenBank/DDBJ whole genome shotgun (WGS) entry which is preliminary data.</text>
</comment>
<dbReference type="InterPro" id="IPR019129">
    <property type="entry name" value="Folate-sensitive_fs_Fra10Ac1"/>
</dbReference>
<evidence type="ECO:0008006" key="4">
    <source>
        <dbReference type="Google" id="ProtNLM"/>
    </source>
</evidence>
<organism evidence="2 3">
    <name type="scientific">Dissophora globulifera</name>
    <dbReference type="NCBI Taxonomy" id="979702"/>
    <lineage>
        <taxon>Eukaryota</taxon>
        <taxon>Fungi</taxon>
        <taxon>Fungi incertae sedis</taxon>
        <taxon>Mucoromycota</taxon>
        <taxon>Mortierellomycotina</taxon>
        <taxon>Mortierellomycetes</taxon>
        <taxon>Mortierellales</taxon>
        <taxon>Mortierellaceae</taxon>
        <taxon>Dissophora</taxon>
    </lineage>
</organism>
<dbReference type="Proteomes" id="UP000738325">
    <property type="component" value="Unassembled WGS sequence"/>
</dbReference>
<dbReference type="PANTHER" id="PTHR11567:SF25">
    <property type="entry name" value="PROTEIN FRA10AC1"/>
    <property type="match status" value="1"/>
</dbReference>
<evidence type="ECO:0000313" key="2">
    <source>
        <dbReference type="EMBL" id="KAG0329556.1"/>
    </source>
</evidence>
<feature type="compositionally biased region" description="Basic residues" evidence="1">
    <location>
        <begin position="276"/>
        <end position="289"/>
    </location>
</feature>
<feature type="compositionally biased region" description="Basic residues" evidence="1">
    <location>
        <begin position="236"/>
        <end position="245"/>
    </location>
</feature>
<keyword evidence="3" id="KW-1185">Reference proteome</keyword>
<dbReference type="EMBL" id="JAAAIP010000014">
    <property type="protein sequence ID" value="KAG0329556.1"/>
    <property type="molecule type" value="Genomic_DNA"/>
</dbReference>
<gene>
    <name evidence="2" type="ORF">BGZ99_001558</name>
</gene>
<feature type="region of interest" description="Disordered" evidence="1">
    <location>
        <begin position="162"/>
        <end position="350"/>
    </location>
</feature>
<sequence length="350" mass="40535">MQSTHRQDLSGMDTWSRHQRLIENYVKHYQTPGENSQQETPHKTERDILVENHRFLRSDQDDEELTWEKRIAKKYYDKLFKEYALVDLRFYKEGRIAMRWRNEKELFRGKGQFSCGNLRCLVSKGLQSWEVNFGYVEQNEKKNALVKIRLCEKCSYKLNYKTQSKRAASPPQNPESSVAESSAAATAPSLYSLRGSRKRSGSRDRSAHDDNGYVDDKERELRDKGATDDSEEERGGRRRRRSHHHDAKDSEVESHDRKMSRRNEEEPGSSESTVGRGHHKRTEARKKRSRSAEHGSGPKESHDETPSKHRGRQESGVKGGVDASETGSSLDRRPQRHTADLDTIFKGLFQ</sequence>
<evidence type="ECO:0000256" key="1">
    <source>
        <dbReference type="SAM" id="MobiDB-lite"/>
    </source>
</evidence>
<feature type="compositionally biased region" description="Low complexity" evidence="1">
    <location>
        <begin position="174"/>
        <end position="194"/>
    </location>
</feature>
<name>A0A9P6RU82_9FUNG</name>
<dbReference type="Pfam" id="PF09725">
    <property type="entry name" value="Fra10Ac1"/>
    <property type="match status" value="1"/>
</dbReference>
<accession>A0A9P6RU82</accession>
<feature type="compositionally biased region" description="Basic and acidic residues" evidence="1">
    <location>
        <begin position="201"/>
        <end position="227"/>
    </location>
</feature>
<feature type="compositionally biased region" description="Basic and acidic residues" evidence="1">
    <location>
        <begin position="246"/>
        <end position="265"/>
    </location>
</feature>